<reference evidence="1" key="2">
    <citation type="journal article" date="2021" name="PeerJ">
        <title>Extensive microbial diversity within the chicken gut microbiome revealed by metagenomics and culture.</title>
        <authorList>
            <person name="Gilroy R."/>
            <person name="Ravi A."/>
            <person name="Getino M."/>
            <person name="Pursley I."/>
            <person name="Horton D.L."/>
            <person name="Alikhan N.F."/>
            <person name="Baker D."/>
            <person name="Gharbi K."/>
            <person name="Hall N."/>
            <person name="Watson M."/>
            <person name="Adriaenssens E.M."/>
            <person name="Foster-Nyarko E."/>
            <person name="Jarju S."/>
            <person name="Secka A."/>
            <person name="Antonio M."/>
            <person name="Oren A."/>
            <person name="Chaudhuri R.R."/>
            <person name="La Ragione R."/>
            <person name="Hildebrand F."/>
            <person name="Pallen M.J."/>
        </authorList>
    </citation>
    <scope>NUCLEOTIDE SEQUENCE</scope>
    <source>
        <strain evidence="1">CHK136-897</strain>
    </source>
</reference>
<organism evidence="1 2">
    <name type="scientific">Candidatus Enterousia avicola</name>
    <dbReference type="NCBI Taxonomy" id="2840787"/>
    <lineage>
        <taxon>Bacteria</taxon>
        <taxon>Pseudomonadati</taxon>
        <taxon>Pseudomonadota</taxon>
        <taxon>Alphaproteobacteria</taxon>
        <taxon>Candidatus Enterousia</taxon>
    </lineage>
</organism>
<proteinExistence type="predicted"/>
<gene>
    <name evidence="1" type="ORF">IAC63_01880</name>
</gene>
<evidence type="ECO:0000313" key="1">
    <source>
        <dbReference type="EMBL" id="HIU65368.1"/>
    </source>
</evidence>
<protein>
    <recommendedName>
        <fullName evidence="3">Lipoprotein</fullName>
    </recommendedName>
</protein>
<comment type="caution">
    <text evidence="1">The sequence shown here is derived from an EMBL/GenBank/DDBJ whole genome shotgun (WGS) entry which is preliminary data.</text>
</comment>
<dbReference type="PROSITE" id="PS51257">
    <property type="entry name" value="PROKAR_LIPOPROTEIN"/>
    <property type="match status" value="1"/>
</dbReference>
<evidence type="ECO:0008006" key="3">
    <source>
        <dbReference type="Google" id="ProtNLM"/>
    </source>
</evidence>
<sequence length="134" mass="15466">MNLRNKAVLGAVIILPFFMSCSDKYVVTDKGDKTIGVKGLSKDNSELRVMQFEEIADGMDYYNHINIGDTLDLRTSVSLNLVNKNYNNISNTYYSNIMRINGKTLEEIMAIERKKYEIRYRDSIINKLRKVKSL</sequence>
<dbReference type="AlphaFoldDB" id="A0A9D1MRH0"/>
<reference evidence="1" key="1">
    <citation type="submission" date="2020-10" db="EMBL/GenBank/DDBJ databases">
        <authorList>
            <person name="Gilroy R."/>
        </authorList>
    </citation>
    <scope>NUCLEOTIDE SEQUENCE</scope>
    <source>
        <strain evidence="1">CHK136-897</strain>
    </source>
</reference>
<name>A0A9D1MRH0_9PROT</name>
<evidence type="ECO:0000313" key="2">
    <source>
        <dbReference type="Proteomes" id="UP000824142"/>
    </source>
</evidence>
<feature type="non-terminal residue" evidence="1">
    <location>
        <position position="134"/>
    </location>
</feature>
<dbReference type="EMBL" id="DVNO01000013">
    <property type="protein sequence ID" value="HIU65368.1"/>
    <property type="molecule type" value="Genomic_DNA"/>
</dbReference>
<accession>A0A9D1MRH0</accession>
<dbReference type="Proteomes" id="UP000824142">
    <property type="component" value="Unassembled WGS sequence"/>
</dbReference>